<dbReference type="PROSITE" id="PS00455">
    <property type="entry name" value="AMP_BINDING"/>
    <property type="match status" value="1"/>
</dbReference>
<gene>
    <name evidence="5" type="ORF">QRX50_35650</name>
</gene>
<evidence type="ECO:0000256" key="2">
    <source>
        <dbReference type="ARBA" id="ARBA00022598"/>
    </source>
</evidence>
<sequence>MKKFPVRSSRCGSALAELGIGAGDVVSVQLPNWWQALALACWRRGAVLASVMTTIRGRELERMLARVEASVFITTDRWDGYELASTVAEMAPRLPALRHRVVLGDVVKDDEIDFVQFFQEQPPPAPAPHATDPDAVAVVLFTSGTTGEPKAALRTLNTLYAQISAKLARRDGTPSRRYTPQSLMHAVGLLCASVSLVAGGATLLVDRWQAHRVAQLLAETGLEELMLVPSLLSELLAMVREEGIRLPRLREVTVAGTVASLELVTETVDVLGLAPRAQWGMTEGGNIHTGPEDPPDWAARSIGRAGVGTEVELRAVVADGPVSEENPGRLMIRGGSVCLATMGRDTGMVRVLAEHDEGWYDTGDLAVVDGRGGYRLIGRASDRVGGALMIPVADVENALRAHPDLTDVAIVGHRDNTEGCAVIVSTAPVSLRDVRSYLSDLGMTEWYWPTRVERVDALPRNPMGKVEKARLRAWLAG</sequence>
<dbReference type="KEGG" id="acab:QRX50_35650"/>
<dbReference type="EMBL" id="CP127294">
    <property type="protein sequence ID" value="WIX76744.1"/>
    <property type="molecule type" value="Genomic_DNA"/>
</dbReference>
<dbReference type="Pfam" id="PF13193">
    <property type="entry name" value="AMP-binding_C"/>
    <property type="match status" value="1"/>
</dbReference>
<comment type="similarity">
    <text evidence="1">Belongs to the ATP-dependent AMP-binding enzyme family.</text>
</comment>
<accession>A0A9Y2IC11</accession>
<dbReference type="PANTHER" id="PTHR43201">
    <property type="entry name" value="ACYL-COA SYNTHETASE"/>
    <property type="match status" value="1"/>
</dbReference>
<dbReference type="InterPro" id="IPR025110">
    <property type="entry name" value="AMP-bd_C"/>
</dbReference>
<dbReference type="Gene3D" id="3.40.50.12780">
    <property type="entry name" value="N-terminal domain of ligase-like"/>
    <property type="match status" value="1"/>
</dbReference>
<dbReference type="Gene3D" id="3.30.300.30">
    <property type="match status" value="1"/>
</dbReference>
<proteinExistence type="inferred from homology"/>
<evidence type="ECO:0000259" key="3">
    <source>
        <dbReference type="Pfam" id="PF00501"/>
    </source>
</evidence>
<feature type="domain" description="AMP-binding enzyme C-terminal" evidence="4">
    <location>
        <begin position="395"/>
        <end position="465"/>
    </location>
</feature>
<dbReference type="InterPro" id="IPR000873">
    <property type="entry name" value="AMP-dep_synth/lig_dom"/>
</dbReference>
<dbReference type="InterPro" id="IPR045851">
    <property type="entry name" value="AMP-bd_C_sf"/>
</dbReference>
<dbReference type="GO" id="GO:0031956">
    <property type="term" value="F:medium-chain fatty acid-CoA ligase activity"/>
    <property type="evidence" value="ECO:0007669"/>
    <property type="project" value="TreeGrafter"/>
</dbReference>
<reference evidence="5 6" key="1">
    <citation type="submission" date="2023-06" db="EMBL/GenBank/DDBJ databases">
        <authorList>
            <person name="Oyuntsetseg B."/>
            <person name="Kim S.B."/>
        </authorList>
    </citation>
    <scope>NUCLEOTIDE SEQUENCE [LARGE SCALE GENOMIC DNA]</scope>
    <source>
        <strain evidence="5 6">2-15</strain>
    </source>
</reference>
<dbReference type="GO" id="GO:0006631">
    <property type="term" value="P:fatty acid metabolic process"/>
    <property type="evidence" value="ECO:0007669"/>
    <property type="project" value="TreeGrafter"/>
</dbReference>
<feature type="domain" description="AMP-dependent synthetase/ligase" evidence="3">
    <location>
        <begin position="7"/>
        <end position="337"/>
    </location>
</feature>
<evidence type="ECO:0000313" key="5">
    <source>
        <dbReference type="EMBL" id="WIX76744.1"/>
    </source>
</evidence>
<dbReference type="RefSeq" id="WP_285967492.1">
    <property type="nucleotide sequence ID" value="NZ_CP127294.1"/>
</dbReference>
<dbReference type="Proteomes" id="UP001236014">
    <property type="component" value="Chromosome"/>
</dbReference>
<keyword evidence="6" id="KW-1185">Reference proteome</keyword>
<dbReference type="PANTHER" id="PTHR43201:SF5">
    <property type="entry name" value="MEDIUM-CHAIN ACYL-COA LIGASE ACSF2, MITOCHONDRIAL"/>
    <property type="match status" value="1"/>
</dbReference>
<dbReference type="SUPFAM" id="SSF56801">
    <property type="entry name" value="Acetyl-CoA synthetase-like"/>
    <property type="match status" value="1"/>
</dbReference>
<name>A0A9Y2IC11_9PSEU</name>
<dbReference type="InterPro" id="IPR042099">
    <property type="entry name" value="ANL_N_sf"/>
</dbReference>
<organism evidence="5 6">
    <name type="scientific">Amycolatopsis carbonis</name>
    <dbReference type="NCBI Taxonomy" id="715471"/>
    <lineage>
        <taxon>Bacteria</taxon>
        <taxon>Bacillati</taxon>
        <taxon>Actinomycetota</taxon>
        <taxon>Actinomycetes</taxon>
        <taxon>Pseudonocardiales</taxon>
        <taxon>Pseudonocardiaceae</taxon>
        <taxon>Amycolatopsis</taxon>
    </lineage>
</organism>
<evidence type="ECO:0000259" key="4">
    <source>
        <dbReference type="Pfam" id="PF13193"/>
    </source>
</evidence>
<keyword evidence="2" id="KW-0436">Ligase</keyword>
<dbReference type="AlphaFoldDB" id="A0A9Y2IC11"/>
<dbReference type="InterPro" id="IPR020845">
    <property type="entry name" value="AMP-binding_CS"/>
</dbReference>
<protein>
    <submittedName>
        <fullName evidence="5">AMP-binding protein</fullName>
    </submittedName>
</protein>
<evidence type="ECO:0000256" key="1">
    <source>
        <dbReference type="ARBA" id="ARBA00006432"/>
    </source>
</evidence>
<evidence type="ECO:0000313" key="6">
    <source>
        <dbReference type="Proteomes" id="UP001236014"/>
    </source>
</evidence>
<dbReference type="Pfam" id="PF00501">
    <property type="entry name" value="AMP-binding"/>
    <property type="match status" value="1"/>
</dbReference>